<gene>
    <name evidence="8" type="ordered locus">DEHA2F07854g</name>
</gene>
<dbReference type="GO" id="GO:0071004">
    <property type="term" value="C:U2-type prespliceosome"/>
    <property type="evidence" value="ECO:0007669"/>
    <property type="project" value="TreeGrafter"/>
</dbReference>
<dbReference type="InterPro" id="IPR022023">
    <property type="entry name" value="U1snRNP70_N"/>
</dbReference>
<dbReference type="GO" id="GO:0000398">
    <property type="term" value="P:mRNA splicing, via spliceosome"/>
    <property type="evidence" value="ECO:0007669"/>
    <property type="project" value="TreeGrafter"/>
</dbReference>
<accession>Q6BM70</accession>
<dbReference type="eggNOG" id="KOG0113">
    <property type="taxonomic scope" value="Eukaryota"/>
</dbReference>
<dbReference type="GO" id="GO:0003729">
    <property type="term" value="F:mRNA binding"/>
    <property type="evidence" value="ECO:0007669"/>
    <property type="project" value="TreeGrafter"/>
</dbReference>
<reference evidence="8 9" key="1">
    <citation type="journal article" date="2004" name="Nature">
        <title>Genome evolution in yeasts.</title>
        <authorList>
            <consortium name="Genolevures"/>
            <person name="Dujon B."/>
            <person name="Sherman D."/>
            <person name="Fischer G."/>
            <person name="Durrens P."/>
            <person name="Casaregola S."/>
            <person name="Lafontaine I."/>
            <person name="de Montigny J."/>
            <person name="Marck C."/>
            <person name="Neuveglise C."/>
            <person name="Talla E."/>
            <person name="Goffard N."/>
            <person name="Frangeul L."/>
            <person name="Aigle M."/>
            <person name="Anthouard V."/>
            <person name="Babour A."/>
            <person name="Barbe V."/>
            <person name="Barnay S."/>
            <person name="Blanchin S."/>
            <person name="Beckerich J.M."/>
            <person name="Beyne E."/>
            <person name="Bleykasten C."/>
            <person name="Boisrame A."/>
            <person name="Boyer J."/>
            <person name="Cattolico L."/>
            <person name="Confanioleri F."/>
            <person name="de Daruvar A."/>
            <person name="Despons L."/>
            <person name="Fabre E."/>
            <person name="Fairhead C."/>
            <person name="Ferry-Dumazet H."/>
            <person name="Groppi A."/>
            <person name="Hantraye F."/>
            <person name="Hennequin C."/>
            <person name="Jauniaux N."/>
            <person name="Joyet P."/>
            <person name="Kachouri R."/>
            <person name="Kerrest A."/>
            <person name="Koszul R."/>
            <person name="Lemaire M."/>
            <person name="Lesur I."/>
            <person name="Ma L."/>
            <person name="Muller H."/>
            <person name="Nicaud J.M."/>
            <person name="Nikolski M."/>
            <person name="Oztas S."/>
            <person name="Ozier-Kalogeropoulos O."/>
            <person name="Pellenz S."/>
            <person name="Potier S."/>
            <person name="Richard G.F."/>
            <person name="Straub M.L."/>
            <person name="Suleau A."/>
            <person name="Swennene D."/>
            <person name="Tekaia F."/>
            <person name="Wesolowski-Louvel M."/>
            <person name="Westhof E."/>
            <person name="Wirth B."/>
            <person name="Zeniou-Meyer M."/>
            <person name="Zivanovic I."/>
            <person name="Bolotin-Fukuhara M."/>
            <person name="Thierry A."/>
            <person name="Bouchier C."/>
            <person name="Caudron B."/>
            <person name="Scarpelli C."/>
            <person name="Gaillardin C."/>
            <person name="Weissenbach J."/>
            <person name="Wincker P."/>
            <person name="Souciet J.L."/>
        </authorList>
    </citation>
    <scope>NUCLEOTIDE SEQUENCE [LARGE SCALE GENOMIC DNA]</scope>
    <source>
        <strain evidence="9">ATCC 36239 / CBS 767 / BCRC 21394 / JCM 1990 / NBRC 0083 / IGC 2968</strain>
    </source>
</reference>
<dbReference type="InterPro" id="IPR051183">
    <property type="entry name" value="U1_U11-U12_snRNP_70-35kDa"/>
</dbReference>
<dbReference type="RefSeq" id="XP_460701.2">
    <property type="nucleotide sequence ID" value="XM_460701.1"/>
</dbReference>
<dbReference type="InterPro" id="IPR000504">
    <property type="entry name" value="RRM_dom"/>
</dbReference>
<dbReference type="FunCoup" id="Q6BM70">
    <property type="interactions" value="451"/>
</dbReference>
<dbReference type="InterPro" id="IPR035979">
    <property type="entry name" value="RBD_domain_sf"/>
</dbReference>
<dbReference type="GO" id="GO:0071011">
    <property type="term" value="C:precatalytic spliceosome"/>
    <property type="evidence" value="ECO:0007669"/>
    <property type="project" value="TreeGrafter"/>
</dbReference>
<dbReference type="OrthoDB" id="4207594at2759"/>
<keyword evidence="2 5" id="KW-0694">RNA-binding</keyword>
<feature type="compositionally biased region" description="Polar residues" evidence="6">
    <location>
        <begin position="315"/>
        <end position="334"/>
    </location>
</feature>
<evidence type="ECO:0000256" key="1">
    <source>
        <dbReference type="ARBA" id="ARBA00004123"/>
    </source>
</evidence>
<dbReference type="VEuPathDB" id="FungiDB:DEHA2F07854g"/>
<dbReference type="PROSITE" id="PS50102">
    <property type="entry name" value="RRM"/>
    <property type="match status" value="1"/>
</dbReference>
<dbReference type="InParanoid" id="Q6BM70"/>
<dbReference type="KEGG" id="dha:DEHA2F07854g"/>
<dbReference type="Pfam" id="PF12220">
    <property type="entry name" value="U1snRNP70_N"/>
    <property type="match status" value="1"/>
</dbReference>
<dbReference type="STRING" id="284592.Q6BM70"/>
<dbReference type="OMA" id="KYPPNIQ"/>
<feature type="region of interest" description="Disordered" evidence="6">
    <location>
        <begin position="214"/>
        <end position="334"/>
    </location>
</feature>
<evidence type="ECO:0000256" key="4">
    <source>
        <dbReference type="ARBA" id="ARBA00023274"/>
    </source>
</evidence>
<evidence type="ECO:0000256" key="2">
    <source>
        <dbReference type="ARBA" id="ARBA00022884"/>
    </source>
</evidence>
<dbReference type="Pfam" id="PF00076">
    <property type="entry name" value="RRM_1"/>
    <property type="match status" value="1"/>
</dbReference>
<dbReference type="EMBL" id="CR382138">
    <property type="protein sequence ID" value="CAG89041.2"/>
    <property type="molecule type" value="Genomic_DNA"/>
</dbReference>
<dbReference type="PANTHER" id="PTHR13952:SF5">
    <property type="entry name" value="U1 SMALL NUCLEAR RIBONUCLEOPROTEIN 70 KDA"/>
    <property type="match status" value="1"/>
</dbReference>
<dbReference type="HOGENOM" id="CLU_045151_4_0_1"/>
<dbReference type="SMART" id="SM00360">
    <property type="entry name" value="RRM"/>
    <property type="match status" value="1"/>
</dbReference>
<comment type="subcellular location">
    <subcellularLocation>
        <location evidence="1">Nucleus</location>
    </subcellularLocation>
</comment>
<dbReference type="InterPro" id="IPR012677">
    <property type="entry name" value="Nucleotide-bd_a/b_plait_sf"/>
</dbReference>
<sequence length="334" mass="38293">MANETEKYPINIQKLFAVKPPLVYKTPLDYPAESRCTNHITSVSSFRNQWQQYVDDLVEAEKNQPPPIETIQQVQIREKGRKKQELQKSYQLQLNEWNDPELLQKNEQEFMKDPFKTVFISRLDYLLTELDISKNFSKYGVIESITIVRDKKSGKSRGYGFVVFERDEDAKGCIKELAPTGLKIPVENKPFTRTILVDMERGRLVRNWKPRRLGGGLGGRHYTRPSPTLSNNASAAASGRRLHLSSNPYQSTPSQPSHSSTRYAPRPSAPRPMVENRQPRPAAYGSYNSSVENNESVRDKYAKYSSNNDSNSSSYRSPRTSGQNRSIRSIRQRE</sequence>
<feature type="domain" description="RRM" evidence="7">
    <location>
        <begin position="116"/>
        <end position="202"/>
    </location>
</feature>
<organism evidence="8 9">
    <name type="scientific">Debaryomyces hansenii (strain ATCC 36239 / CBS 767 / BCRC 21394 / JCM 1990 / NBRC 0083 / IGC 2968)</name>
    <name type="common">Yeast</name>
    <name type="synonym">Torulaspora hansenii</name>
    <dbReference type="NCBI Taxonomy" id="284592"/>
    <lineage>
        <taxon>Eukaryota</taxon>
        <taxon>Fungi</taxon>
        <taxon>Dikarya</taxon>
        <taxon>Ascomycota</taxon>
        <taxon>Saccharomycotina</taxon>
        <taxon>Pichiomycetes</taxon>
        <taxon>Debaryomycetaceae</taxon>
        <taxon>Debaryomyces</taxon>
    </lineage>
</organism>
<protein>
    <submittedName>
        <fullName evidence="8">DEHA2F07854p</fullName>
    </submittedName>
</protein>
<keyword evidence="4" id="KW-0687">Ribonucleoprotein</keyword>
<dbReference type="GeneID" id="2903504"/>
<dbReference type="Proteomes" id="UP000000599">
    <property type="component" value="Chromosome F"/>
</dbReference>
<feature type="compositionally biased region" description="Low complexity" evidence="6">
    <location>
        <begin position="250"/>
        <end position="261"/>
    </location>
</feature>
<dbReference type="GO" id="GO:0005685">
    <property type="term" value="C:U1 snRNP"/>
    <property type="evidence" value="ECO:0007669"/>
    <property type="project" value="TreeGrafter"/>
</dbReference>
<dbReference type="AlphaFoldDB" id="Q6BM70"/>
<proteinExistence type="predicted"/>
<dbReference type="Gene3D" id="3.30.70.330">
    <property type="match status" value="1"/>
</dbReference>
<evidence type="ECO:0000313" key="9">
    <source>
        <dbReference type="Proteomes" id="UP000000599"/>
    </source>
</evidence>
<evidence type="ECO:0000256" key="5">
    <source>
        <dbReference type="PROSITE-ProRule" id="PRU00176"/>
    </source>
</evidence>
<keyword evidence="9" id="KW-1185">Reference proteome</keyword>
<evidence type="ECO:0000256" key="3">
    <source>
        <dbReference type="ARBA" id="ARBA00023242"/>
    </source>
</evidence>
<keyword evidence="3" id="KW-0539">Nucleus</keyword>
<dbReference type="SUPFAM" id="SSF54928">
    <property type="entry name" value="RNA-binding domain, RBD"/>
    <property type="match status" value="1"/>
</dbReference>
<name>Q6BM70_DEBHA</name>
<dbReference type="PANTHER" id="PTHR13952">
    <property type="entry name" value="U1 SMALL NUCLEAR RIBONUCLEOPROTEIN 70 KD"/>
    <property type="match status" value="1"/>
</dbReference>
<evidence type="ECO:0000313" key="8">
    <source>
        <dbReference type="EMBL" id="CAG89041.2"/>
    </source>
</evidence>
<dbReference type="GO" id="GO:0030619">
    <property type="term" value="F:U1 snRNA binding"/>
    <property type="evidence" value="ECO:0007669"/>
    <property type="project" value="TreeGrafter"/>
</dbReference>
<feature type="compositionally biased region" description="Low complexity" evidence="6">
    <location>
        <begin position="305"/>
        <end position="314"/>
    </location>
</feature>
<evidence type="ECO:0000259" key="7">
    <source>
        <dbReference type="PROSITE" id="PS50102"/>
    </source>
</evidence>
<evidence type="ECO:0000256" key="6">
    <source>
        <dbReference type="SAM" id="MobiDB-lite"/>
    </source>
</evidence>